<protein>
    <submittedName>
        <fullName evidence="3">Diguanylate cyclase (GGDEF) domain-containing protein</fullName>
    </submittedName>
</protein>
<dbReference type="Gene3D" id="3.20.20.450">
    <property type="entry name" value="EAL domain"/>
    <property type="match status" value="1"/>
</dbReference>
<dbReference type="InterPro" id="IPR000160">
    <property type="entry name" value="GGDEF_dom"/>
</dbReference>
<evidence type="ECO:0000313" key="3">
    <source>
        <dbReference type="EMBL" id="SIO37083.1"/>
    </source>
</evidence>
<dbReference type="PROSITE" id="PS50887">
    <property type="entry name" value="GGDEF"/>
    <property type="match status" value="1"/>
</dbReference>
<dbReference type="EMBL" id="FSRO01000001">
    <property type="protein sequence ID" value="SIO37083.1"/>
    <property type="molecule type" value="Genomic_DNA"/>
</dbReference>
<proteinExistence type="predicted"/>
<dbReference type="PANTHER" id="PTHR44757:SF2">
    <property type="entry name" value="BIOFILM ARCHITECTURE MAINTENANCE PROTEIN MBAA"/>
    <property type="match status" value="1"/>
</dbReference>
<dbReference type="SUPFAM" id="SSF141868">
    <property type="entry name" value="EAL domain-like"/>
    <property type="match status" value="1"/>
</dbReference>
<evidence type="ECO:0000259" key="1">
    <source>
        <dbReference type="PROSITE" id="PS50883"/>
    </source>
</evidence>
<dbReference type="Pfam" id="PF00990">
    <property type="entry name" value="GGDEF"/>
    <property type="match status" value="1"/>
</dbReference>
<dbReference type="InterPro" id="IPR043128">
    <property type="entry name" value="Rev_trsase/Diguanyl_cyclase"/>
</dbReference>
<dbReference type="SMART" id="SM00052">
    <property type="entry name" value="EAL"/>
    <property type="match status" value="1"/>
</dbReference>
<dbReference type="AlphaFoldDB" id="A0A1N6IYL6"/>
<dbReference type="CDD" id="cd01948">
    <property type="entry name" value="EAL"/>
    <property type="match status" value="1"/>
</dbReference>
<dbReference type="STRING" id="44575.SAMN05216419_104622"/>
<dbReference type="Pfam" id="PF00563">
    <property type="entry name" value="EAL"/>
    <property type="match status" value="1"/>
</dbReference>
<gene>
    <name evidence="3" type="ORF">SAMN02743940_2175</name>
</gene>
<accession>A0A1N6IYL6</accession>
<organism evidence="3 4">
    <name type="scientific">Nitrosomonas cryotolerans ATCC 49181</name>
    <dbReference type="NCBI Taxonomy" id="1131553"/>
    <lineage>
        <taxon>Bacteria</taxon>
        <taxon>Pseudomonadati</taxon>
        <taxon>Pseudomonadota</taxon>
        <taxon>Betaproteobacteria</taxon>
        <taxon>Nitrosomonadales</taxon>
        <taxon>Nitrosomonadaceae</taxon>
        <taxon>Nitrosomonas</taxon>
    </lineage>
</organism>
<dbReference type="CDD" id="cd01949">
    <property type="entry name" value="GGDEF"/>
    <property type="match status" value="1"/>
</dbReference>
<dbReference type="Gene3D" id="3.30.70.270">
    <property type="match status" value="1"/>
</dbReference>
<sequence length="410" mass="46360">MFQDRLEQEIKKSHRIKRKMALMFIDLDRFKEVNDSLGHTTGDRLPVEVARRISHCVRESDTVARLGGDEFTVILSELEEANQVERVAQHIIDSLAIPFKLDGKIAFISASIGITLFPDDAKTPESLMANADHSMYTAKNAGRNRFSYFTAALQKASQKRSQLINDLRDALSTKQFVLHYQPIIKLANGAIQKAEVLLRWCHPKRGWISPAEFIPLAEESGIIIEIGNWVFREAVQEVKFLRATGHPEFQISINKSPIQFCSHSLFFQEWLPYLKQLDLPAECLIIEITEKLLLEMGEIGTSKLLALRDAGIQIAIDDFGTGYFSLSYFKKFDINFLKIDQSFVQNSVDCLNDMVLCEAIITLAHKLGLKVIAEGVETIEQHKLLSAAGCDYGQGHFFSQPVTADILRRM</sequence>
<dbReference type="SUPFAM" id="SSF55073">
    <property type="entry name" value="Nucleotide cyclase"/>
    <property type="match status" value="1"/>
</dbReference>
<dbReference type="RefSeq" id="WP_036573816.1">
    <property type="nucleotide sequence ID" value="NZ_FSRO01000001.1"/>
</dbReference>
<feature type="domain" description="GGDEF" evidence="2">
    <location>
        <begin position="18"/>
        <end position="151"/>
    </location>
</feature>
<dbReference type="InterPro" id="IPR001633">
    <property type="entry name" value="EAL_dom"/>
</dbReference>
<dbReference type="SMART" id="SM00267">
    <property type="entry name" value="GGDEF"/>
    <property type="match status" value="1"/>
</dbReference>
<reference evidence="3 4" key="1">
    <citation type="submission" date="2016-12" db="EMBL/GenBank/DDBJ databases">
        <authorList>
            <person name="Song W.-J."/>
            <person name="Kurnit D.M."/>
        </authorList>
    </citation>
    <scope>NUCLEOTIDE SEQUENCE [LARGE SCALE GENOMIC DNA]</scope>
    <source>
        <strain evidence="3 4">ATCC 49181</strain>
    </source>
</reference>
<dbReference type="InterPro" id="IPR035919">
    <property type="entry name" value="EAL_sf"/>
</dbReference>
<evidence type="ECO:0000313" key="4">
    <source>
        <dbReference type="Proteomes" id="UP000185062"/>
    </source>
</evidence>
<feature type="domain" description="EAL" evidence="1">
    <location>
        <begin position="160"/>
        <end position="410"/>
    </location>
</feature>
<keyword evidence="4" id="KW-1185">Reference proteome</keyword>
<dbReference type="Proteomes" id="UP000185062">
    <property type="component" value="Unassembled WGS sequence"/>
</dbReference>
<dbReference type="NCBIfam" id="TIGR00254">
    <property type="entry name" value="GGDEF"/>
    <property type="match status" value="1"/>
</dbReference>
<dbReference type="InterPro" id="IPR052155">
    <property type="entry name" value="Biofilm_reg_signaling"/>
</dbReference>
<dbReference type="PROSITE" id="PS50883">
    <property type="entry name" value="EAL"/>
    <property type="match status" value="1"/>
</dbReference>
<dbReference type="PANTHER" id="PTHR44757">
    <property type="entry name" value="DIGUANYLATE CYCLASE DGCP"/>
    <property type="match status" value="1"/>
</dbReference>
<dbReference type="InterPro" id="IPR029787">
    <property type="entry name" value="Nucleotide_cyclase"/>
</dbReference>
<evidence type="ECO:0000259" key="2">
    <source>
        <dbReference type="PROSITE" id="PS50887"/>
    </source>
</evidence>
<dbReference type="eggNOG" id="COG5001">
    <property type="taxonomic scope" value="Bacteria"/>
</dbReference>
<name>A0A1N6IYL6_9PROT</name>